<keyword evidence="3" id="KW-1185">Reference proteome</keyword>
<evidence type="ECO:0000256" key="1">
    <source>
        <dbReference type="SAM" id="Phobius"/>
    </source>
</evidence>
<feature type="transmembrane region" description="Helical" evidence="1">
    <location>
        <begin position="66"/>
        <end position="87"/>
    </location>
</feature>
<evidence type="ECO:0000313" key="3">
    <source>
        <dbReference type="Proteomes" id="UP001239795"/>
    </source>
</evidence>
<comment type="caution">
    <text evidence="2">The sequence shown here is derived from an EMBL/GenBank/DDBJ whole genome shotgun (WGS) entry which is preliminary data.</text>
</comment>
<keyword evidence="1" id="KW-0812">Transmembrane</keyword>
<accession>A0AAI9UU97</accession>
<protein>
    <submittedName>
        <fullName evidence="2">Polyamine transporter 3</fullName>
    </submittedName>
</protein>
<dbReference type="AlphaFoldDB" id="A0AAI9UU97"/>
<feature type="transmembrane region" description="Helical" evidence="1">
    <location>
        <begin position="21"/>
        <end position="40"/>
    </location>
</feature>
<keyword evidence="1" id="KW-0472">Membrane</keyword>
<gene>
    <name evidence="2" type="ORF">CMEL01_12237</name>
</gene>
<dbReference type="EMBL" id="MLGG01000005">
    <property type="protein sequence ID" value="KAK1464882.1"/>
    <property type="molecule type" value="Genomic_DNA"/>
</dbReference>
<dbReference type="Proteomes" id="UP001239795">
    <property type="component" value="Unassembled WGS sequence"/>
</dbReference>
<keyword evidence="1" id="KW-1133">Transmembrane helix</keyword>
<proteinExistence type="predicted"/>
<name>A0AAI9UU97_9PEZI</name>
<reference evidence="2 3" key="1">
    <citation type="submission" date="2016-10" db="EMBL/GenBank/DDBJ databases">
        <title>The genome sequence of Colletotrichum fioriniae PJ7.</title>
        <authorList>
            <person name="Baroncelli R."/>
        </authorList>
    </citation>
    <scope>NUCLEOTIDE SEQUENCE [LARGE SCALE GENOMIC DNA]</scope>
    <source>
        <strain evidence="2">Col 31</strain>
    </source>
</reference>
<evidence type="ECO:0000313" key="2">
    <source>
        <dbReference type="EMBL" id="KAK1464882.1"/>
    </source>
</evidence>
<sequence length="102" mass="11124">MGNVTVITYSIAAFPDQVLEVISLYGFLYNISAFLVPWFIDTWVEAVGMVPACLSAQHRLTSGLGLTWSFVTQGLITLLVIPCNLILQTCGRTRAKHGHNAA</sequence>
<organism evidence="2 3">
    <name type="scientific">Colletotrichum melonis</name>
    <dbReference type="NCBI Taxonomy" id="1209925"/>
    <lineage>
        <taxon>Eukaryota</taxon>
        <taxon>Fungi</taxon>
        <taxon>Dikarya</taxon>
        <taxon>Ascomycota</taxon>
        <taxon>Pezizomycotina</taxon>
        <taxon>Sordariomycetes</taxon>
        <taxon>Hypocreomycetidae</taxon>
        <taxon>Glomerellales</taxon>
        <taxon>Glomerellaceae</taxon>
        <taxon>Colletotrichum</taxon>
        <taxon>Colletotrichum acutatum species complex</taxon>
    </lineage>
</organism>